<protein>
    <submittedName>
        <fullName evidence="1">Uncharacterized protein</fullName>
    </submittedName>
</protein>
<dbReference type="RefSeq" id="WP_013615030.1">
    <property type="nucleotide sequence ID" value="NC_015161.1"/>
</dbReference>
<dbReference type="KEGG" id="dpt:Deipr_1272"/>
<evidence type="ECO:0000313" key="2">
    <source>
        <dbReference type="Proteomes" id="UP000007718"/>
    </source>
</evidence>
<dbReference type="EMBL" id="CP002536">
    <property type="protein sequence ID" value="ADY26421.1"/>
    <property type="molecule type" value="Genomic_DNA"/>
</dbReference>
<reference evidence="1 2" key="2">
    <citation type="journal article" date="2012" name="Stand. Genomic Sci.">
        <title>Complete genome sequence of the orange-red pigmented, radioresistant Deinococcus proteolyticus type strain (MRP(T)).</title>
        <authorList>
            <person name="Copeland A."/>
            <person name="Zeytun A."/>
            <person name="Yassawong M."/>
            <person name="Nolan M."/>
            <person name="Lucas S."/>
            <person name="Hammon N."/>
            <person name="Deshpande S."/>
            <person name="Cheng J.F."/>
            <person name="Han C."/>
            <person name="Tapia R."/>
            <person name="Goodwin L.A."/>
            <person name="Pitluck S."/>
            <person name="Mavromatis K."/>
            <person name="Liolios K."/>
            <person name="Pagani I."/>
            <person name="Ivanova N."/>
            <person name="Mikhailova N."/>
            <person name="Pati A."/>
            <person name="Chen A."/>
            <person name="Palaniappan K."/>
            <person name="Land M."/>
            <person name="Hauser L."/>
            <person name="Jeffries C.D."/>
            <person name="Brambilla E.M."/>
            <person name="Rohde M."/>
            <person name="Sikorski J."/>
            <person name="Pukall R."/>
            <person name="Goker M."/>
            <person name="Detter J.C."/>
            <person name="Woyke T."/>
            <person name="Bristow J."/>
            <person name="Eisen J.A."/>
            <person name="Markowitz V."/>
            <person name="Hugenholtz P."/>
            <person name="Kyrpides N.C."/>
            <person name="Klenk H.P."/>
            <person name="Lapidus A."/>
        </authorList>
    </citation>
    <scope>NUCLEOTIDE SEQUENCE [LARGE SCALE GENOMIC DNA]</scope>
    <source>
        <strain evidence="2">ATCC 35074 / DSM 20540 / JCM 6276 / NBRC 101906 / NCIMB 13154 / VKM Ac-1939 / CCM 2703 / MRP</strain>
    </source>
</reference>
<reference evidence="2" key="1">
    <citation type="submission" date="2011-02" db="EMBL/GenBank/DDBJ databases">
        <title>The complete sequence of chromosome of Deinococcus proteolyticus DSM 20540.</title>
        <authorList>
            <consortium name="US DOE Joint Genome Institute (JGI-PGF)"/>
            <person name="Lucas S."/>
            <person name="Copeland A."/>
            <person name="Lapidus A."/>
            <person name="Bruce D."/>
            <person name="Goodwin L."/>
            <person name="Pitluck S."/>
            <person name="Kyrpides N."/>
            <person name="Mavromatis K."/>
            <person name="Pagani I."/>
            <person name="Ivanova N."/>
            <person name="Ovchinnikova G."/>
            <person name="Zeytun A."/>
            <person name="Detter J.C."/>
            <person name="Han C."/>
            <person name="Land M."/>
            <person name="Hauser L."/>
            <person name="Markowitz V."/>
            <person name="Cheng J.-F."/>
            <person name="Hugenholtz P."/>
            <person name="Woyke T."/>
            <person name="Wu D."/>
            <person name="Pukall R."/>
            <person name="Steenblock K."/>
            <person name="Brambilla E."/>
            <person name="Klenk H.-P."/>
            <person name="Eisen J.A."/>
        </authorList>
    </citation>
    <scope>NUCLEOTIDE SEQUENCE [LARGE SCALE GENOMIC DNA]</scope>
    <source>
        <strain evidence="2">ATCC 35074 / DSM 20540 / JCM 6276 / NBRC 101906 / NCIMB 13154 / VKM Ac-1939 / CCM 2703 / MRP</strain>
    </source>
</reference>
<keyword evidence="2" id="KW-1185">Reference proteome</keyword>
<dbReference type="Proteomes" id="UP000007718">
    <property type="component" value="Chromosome"/>
</dbReference>
<gene>
    <name evidence="1" type="ordered locus">Deipr_1272</name>
</gene>
<dbReference type="HOGENOM" id="CLU_2600270_0_0_0"/>
<sequence>MALAVPAHAVEGPPVFAGAAAWPIVPSTRCPNLWHAVSVRQASDGQSAQLYHYGAQLQTGQPLQAGAAGKAGWMVTSLS</sequence>
<evidence type="ECO:0000313" key="1">
    <source>
        <dbReference type="EMBL" id="ADY26421.1"/>
    </source>
</evidence>
<dbReference type="AlphaFoldDB" id="F0RP78"/>
<dbReference type="STRING" id="693977.Deipr_1272"/>
<name>F0RP78_DEIPM</name>
<organism evidence="1 2">
    <name type="scientific">Deinococcus proteolyticus (strain ATCC 35074 / DSM 20540 / JCM 6276 / NBRC 101906 / NCIMB 13154 / VKM Ac-1939 / CCM 2703 / MRP)</name>
    <dbReference type="NCBI Taxonomy" id="693977"/>
    <lineage>
        <taxon>Bacteria</taxon>
        <taxon>Thermotogati</taxon>
        <taxon>Deinococcota</taxon>
        <taxon>Deinococci</taxon>
        <taxon>Deinococcales</taxon>
        <taxon>Deinococcaceae</taxon>
        <taxon>Deinococcus</taxon>
    </lineage>
</organism>
<accession>F0RP78</accession>
<proteinExistence type="predicted"/>